<dbReference type="EMBL" id="BEXD01000477">
    <property type="protein sequence ID" value="GBB87765.1"/>
    <property type="molecule type" value="Genomic_DNA"/>
</dbReference>
<dbReference type="InterPro" id="IPR036691">
    <property type="entry name" value="Endo/exonu/phosph_ase_sf"/>
</dbReference>
<dbReference type="InterPro" id="IPR043502">
    <property type="entry name" value="DNA/RNA_pol_sf"/>
</dbReference>
<keyword evidence="4" id="KW-1185">Reference proteome</keyword>
<feature type="region of interest" description="Disordered" evidence="1">
    <location>
        <begin position="1717"/>
        <end position="1738"/>
    </location>
</feature>
<dbReference type="GO" id="GO:0003676">
    <property type="term" value="F:nucleic acid binding"/>
    <property type="evidence" value="ECO:0007669"/>
    <property type="project" value="InterPro"/>
</dbReference>
<evidence type="ECO:0000256" key="1">
    <source>
        <dbReference type="SAM" id="MobiDB-lite"/>
    </source>
</evidence>
<organism evidence="3 4">
    <name type="scientific">Rhizophagus clarus</name>
    <dbReference type="NCBI Taxonomy" id="94130"/>
    <lineage>
        <taxon>Eukaryota</taxon>
        <taxon>Fungi</taxon>
        <taxon>Fungi incertae sedis</taxon>
        <taxon>Mucoromycota</taxon>
        <taxon>Glomeromycotina</taxon>
        <taxon>Glomeromycetes</taxon>
        <taxon>Glomerales</taxon>
        <taxon>Glomeraceae</taxon>
        <taxon>Rhizophagus</taxon>
    </lineage>
</organism>
<name>A0A2Z6QDX1_9GLOM</name>
<evidence type="ECO:0000313" key="4">
    <source>
        <dbReference type="Proteomes" id="UP000247702"/>
    </source>
</evidence>
<reference evidence="3 4" key="1">
    <citation type="submission" date="2017-11" db="EMBL/GenBank/DDBJ databases">
        <title>The genome of Rhizophagus clarus HR1 reveals common genetic basis of auxotrophy among arbuscular mycorrhizal fungi.</title>
        <authorList>
            <person name="Kobayashi Y."/>
        </authorList>
    </citation>
    <scope>NUCLEOTIDE SEQUENCE [LARGE SCALE GENOMIC DNA]</scope>
    <source>
        <strain evidence="3 4">HR1</strain>
    </source>
</reference>
<comment type="caution">
    <text evidence="3">The sequence shown here is derived from an EMBL/GenBank/DDBJ whole genome shotgun (WGS) entry which is preliminary data.</text>
</comment>
<protein>
    <recommendedName>
        <fullName evidence="2">Reverse transcriptase domain-containing protein</fullName>
    </recommendedName>
</protein>
<evidence type="ECO:0000313" key="3">
    <source>
        <dbReference type="EMBL" id="GBB87765.1"/>
    </source>
</evidence>
<dbReference type="Gene3D" id="3.30.420.10">
    <property type="entry name" value="Ribonuclease H-like superfamily/Ribonuclease H"/>
    <property type="match status" value="1"/>
</dbReference>
<accession>A0A2Z6QDX1</accession>
<dbReference type="Pfam" id="PF00078">
    <property type="entry name" value="RVT_1"/>
    <property type="match status" value="1"/>
</dbReference>
<dbReference type="InterPro" id="IPR036397">
    <property type="entry name" value="RNaseH_sf"/>
</dbReference>
<sequence length="1827" mass="214732">MEENTQFHIINNPINDGSRNAGNAIIISDLFYKHIGKIHTIPGRYIYIKLIFKNKYQINLFGFYLPTNSTTNRQNIYNTITDTYKQHFCNKINTHTYNFVLGDFNDNDVFFNEDQLIPIRTDQKTVPIYRKKFFELLRDQQYCDVQKKLLTHPPNTYKNYHGEFRLDYIYANNLILDRINNTDVITDYCYASDHDMVVMHILTNDLFRPNVDRTRSNDTEQPTNKKTLNDHYFVKDNETWSKYHNKVNHKLNEPSYNKVFKNTTNTHTINTQAETLHQTLVKIAKDNFKIKKFKPQDRYEEPLLIRQISNAKKKIGTLIHHFKFFVKLHILPTDPHNTNTLPPDLDKYYRKDKFWTERAITKLTMLSKKFNFMYNWPNTLDDQNHVEIKLQLTNLHESINKEYARATNKHNLHNINKYIERRQQDFNNNQTRMLNSILERKPQKITIDRLIITSDTDEIQLITNEEDIDKLTINHFQNIGSSSHDSTNFTTMDNLPTFWRHIYRTKPKPQILKDQLIAPITSNELQMTIQSLPNNKAPGPTGITYEFWKHFPKRHYTKLLILFNNILQTGHIPSAWKSALLYPIPKPEFWNYQLEKTRPIILLESLRKIFVKIITDRLNKFLHTTNALQPNNQAGIAGSSTAEIILTIQTCIDINLAQNRKFYIMVQDLSKAYDRINLDLLTKAMDRLDLPNLFQMMIINLFKGHKNRVIIGDHLTNSFDLTTGIIQGEVISPILWVLYYDPLFEAINNTTMGGIDLQAEHPKDIYDSNLTENSHKLQLNCKLQGYLDDTTWLNNSLHHLEEHLRIADEFYNFSNIKINKSKCHLLTNDKALVKEGTTNIQFGSTNITVDVVGKNDNLRILGAHFNAFNNHNKLYHKIINTTNHMTHMIKKKKITEDMIIYVINKVILPRVEYMTQHIIVPAHINNRINIILRSAFKSVSNLPKNFYTAAIHTPIAPNIIDFHDLQIRAKMANFYAASFNPITSDCIKILLLLSQTNFWYPRSPINIIQTFPKPLTKFNNIERFIHLLRNYNFTFTTNFAFSTKGGFFPIVDYLINPTYFFRYIKSLKTKKIMFLDQIIQPDSSFFKSWDEIRCTTPNKKGPVPLWYKHMIDQYTINPNTLRLNFDLPGLPQQQLRLNRPKKNFTSPNQTLYPRNTWTYFWSPVIKDVVYGKILSKDNHSPSSPMMIIEHWVPTTINTSNNQDNERTPKSRDNILQQCEGCNLHYPYYLADLRPKCIILQALDKSLDLKIKPKSSLPINQDALRTRKSRQEPLCQTTKSHHTLRTLAYNDYLRIHQLLNSDRISTINTDTMDSRVEPYQYPLSFLHFYFSLSHDTKQYLYRFYNVLLNFSFDQVIDIYTDGSCNFDQHQDVTMGLGWHVTRPVTPTPISFSGACKHFPSSTKAEAYAICTALLICPPNSTINIYTDSQCFKAHSDNEHNDKADTLAKTGHTSPHLIVLDKHHVPTNIHIVWDQHHDNITIDHNIRHIARDIGNRQKFYAWLDYNTNTDLKTASFNQIIDWPCTEKFFNFNPDDRPTSHKLTKFRAWQRKAINNLVPTMDIMSLRYPKLFRDVLNCWSCRLHPETNTSLWLCSINLEVLRPHIVKYTQDLQQYIRQTCDHGDFLLTQEINNNAIFKYFLTPIGSTAPPDAASPFLLTCRQIITHDFSALFKGKYKNKKTLHLTILHKFYELTQLIKRIIWKPRNDNFKKWKTVHQVKKHTYRQHRQRHKRTSSPDDANLYRADADHESHRRHIRADKFHTRHFYQTASFRSLQDHSVAFIYATSSNFRHHGPWSSHVVDTTSSYNIDFFLFSFCNSSSSVAYSFFWCV</sequence>
<dbReference type="SUPFAM" id="SSF53098">
    <property type="entry name" value="Ribonuclease H-like"/>
    <property type="match status" value="1"/>
</dbReference>
<proteinExistence type="predicted"/>
<gene>
    <name evidence="3" type="ORF">RclHR1_14270001</name>
</gene>
<dbReference type="SUPFAM" id="SSF56219">
    <property type="entry name" value="DNase I-like"/>
    <property type="match status" value="1"/>
</dbReference>
<dbReference type="PROSITE" id="PS50878">
    <property type="entry name" value="RT_POL"/>
    <property type="match status" value="1"/>
</dbReference>
<evidence type="ECO:0000259" key="2">
    <source>
        <dbReference type="PROSITE" id="PS50878"/>
    </source>
</evidence>
<dbReference type="InterPro" id="IPR000477">
    <property type="entry name" value="RT_dom"/>
</dbReference>
<dbReference type="Proteomes" id="UP000247702">
    <property type="component" value="Unassembled WGS sequence"/>
</dbReference>
<dbReference type="SUPFAM" id="SSF56672">
    <property type="entry name" value="DNA/RNA polymerases"/>
    <property type="match status" value="1"/>
</dbReference>
<feature type="compositionally biased region" description="Basic residues" evidence="1">
    <location>
        <begin position="1717"/>
        <end position="1730"/>
    </location>
</feature>
<dbReference type="InterPro" id="IPR012337">
    <property type="entry name" value="RNaseH-like_sf"/>
</dbReference>
<feature type="domain" description="Reverse transcriptase" evidence="2">
    <location>
        <begin position="565"/>
        <end position="839"/>
    </location>
</feature>
<dbReference type="PANTHER" id="PTHR19446">
    <property type="entry name" value="REVERSE TRANSCRIPTASES"/>
    <property type="match status" value="1"/>
</dbReference>